<dbReference type="InterPro" id="IPR011049">
    <property type="entry name" value="Serralysin-like_metalloprot_C"/>
</dbReference>
<accession>A0A336NCI5</accession>
<dbReference type="AlphaFoldDB" id="A0A336NCI5"/>
<protein>
    <submittedName>
        <fullName evidence="2">Hep_Hag</fullName>
    </submittedName>
</protein>
<name>A0A336NCI5_BARGR</name>
<dbReference type="Gene3D" id="2.150.10.10">
    <property type="entry name" value="Serralysin-like metalloprotease, C-terminal"/>
    <property type="match status" value="1"/>
</dbReference>
<sequence>MIFFQQKYRKSFYKISKFIASSVALGPSATAEGLSSIAVGLNAQSKGDNSAAFGDLAYVLNIMLISR</sequence>
<dbReference type="Pfam" id="PF05658">
    <property type="entry name" value="YadA_head"/>
    <property type="match status" value="1"/>
</dbReference>
<dbReference type="EMBL" id="UFTD01000001">
    <property type="protein sequence ID" value="SSZ39884.1"/>
    <property type="molecule type" value="Genomic_DNA"/>
</dbReference>
<dbReference type="RefSeq" id="WP_172607515.1">
    <property type="nucleotide sequence ID" value="NZ_CACVBG010000004.1"/>
</dbReference>
<proteinExistence type="predicted"/>
<gene>
    <name evidence="2" type="ORF">NCTC12860_01105</name>
</gene>
<feature type="domain" description="Trimeric autotransporter adhesin YadA-like head" evidence="1">
    <location>
        <begin position="21"/>
        <end position="43"/>
    </location>
</feature>
<evidence type="ECO:0000259" key="1">
    <source>
        <dbReference type="Pfam" id="PF05658"/>
    </source>
</evidence>
<evidence type="ECO:0000313" key="3">
    <source>
        <dbReference type="Proteomes" id="UP000253846"/>
    </source>
</evidence>
<dbReference type="Proteomes" id="UP000253846">
    <property type="component" value="Unassembled WGS sequence"/>
</dbReference>
<organism evidence="2 3">
    <name type="scientific">Bartonella grahamii</name>
    <dbReference type="NCBI Taxonomy" id="33045"/>
    <lineage>
        <taxon>Bacteria</taxon>
        <taxon>Pseudomonadati</taxon>
        <taxon>Pseudomonadota</taxon>
        <taxon>Alphaproteobacteria</taxon>
        <taxon>Hyphomicrobiales</taxon>
        <taxon>Bartonellaceae</taxon>
        <taxon>Bartonella</taxon>
    </lineage>
</organism>
<reference evidence="2 3" key="1">
    <citation type="submission" date="2018-06" db="EMBL/GenBank/DDBJ databases">
        <authorList>
            <consortium name="Pathogen Informatics"/>
            <person name="Doyle S."/>
        </authorList>
    </citation>
    <scope>NUCLEOTIDE SEQUENCE [LARGE SCALE GENOMIC DNA]</scope>
    <source>
        <strain evidence="2 3">NCTC12860</strain>
    </source>
</reference>
<dbReference type="GO" id="GO:0019867">
    <property type="term" value="C:outer membrane"/>
    <property type="evidence" value="ECO:0007669"/>
    <property type="project" value="InterPro"/>
</dbReference>
<dbReference type="SUPFAM" id="SSF101967">
    <property type="entry name" value="Adhesin YadA, collagen-binding domain"/>
    <property type="match status" value="1"/>
</dbReference>
<dbReference type="InterPro" id="IPR008640">
    <property type="entry name" value="Adhesin_Head_dom"/>
</dbReference>
<evidence type="ECO:0000313" key="2">
    <source>
        <dbReference type="EMBL" id="SSZ39884.1"/>
    </source>
</evidence>